<evidence type="ECO:0000256" key="4">
    <source>
        <dbReference type="SAM" id="Coils"/>
    </source>
</evidence>
<feature type="compositionally biased region" description="Basic residues" evidence="5">
    <location>
        <begin position="115"/>
        <end position="128"/>
    </location>
</feature>
<dbReference type="InterPro" id="IPR036910">
    <property type="entry name" value="HMG_box_dom_sf"/>
</dbReference>
<name>A0ABM1N4R6_NICVS</name>
<dbReference type="SUPFAM" id="SSF47095">
    <property type="entry name" value="HMG-box"/>
    <property type="match status" value="1"/>
</dbReference>
<evidence type="ECO:0000259" key="6">
    <source>
        <dbReference type="PROSITE" id="PS50118"/>
    </source>
</evidence>
<dbReference type="PROSITE" id="PS50118">
    <property type="entry name" value="HMG_BOX_2"/>
    <property type="match status" value="1"/>
</dbReference>
<evidence type="ECO:0000313" key="8">
    <source>
        <dbReference type="RefSeq" id="XP_017781816.1"/>
    </source>
</evidence>
<dbReference type="Pfam" id="PF00505">
    <property type="entry name" value="HMG_box"/>
    <property type="match status" value="1"/>
</dbReference>
<keyword evidence="7" id="KW-1185">Reference proteome</keyword>
<feature type="region of interest" description="Disordered" evidence="5">
    <location>
        <begin position="115"/>
        <end position="135"/>
    </location>
</feature>
<feature type="DNA-binding region" description="HMG box" evidence="3">
    <location>
        <begin position="136"/>
        <end position="202"/>
    </location>
</feature>
<dbReference type="RefSeq" id="XP_017781816.1">
    <property type="nucleotide sequence ID" value="XM_017926327.1"/>
</dbReference>
<keyword evidence="4" id="KW-0175">Coiled coil</keyword>
<organism evidence="7 8">
    <name type="scientific">Nicrophorus vespilloides</name>
    <name type="common">Boreal carrion beetle</name>
    <dbReference type="NCBI Taxonomy" id="110193"/>
    <lineage>
        <taxon>Eukaryota</taxon>
        <taxon>Metazoa</taxon>
        <taxon>Ecdysozoa</taxon>
        <taxon>Arthropoda</taxon>
        <taxon>Hexapoda</taxon>
        <taxon>Insecta</taxon>
        <taxon>Pterygota</taxon>
        <taxon>Neoptera</taxon>
        <taxon>Endopterygota</taxon>
        <taxon>Coleoptera</taxon>
        <taxon>Polyphaga</taxon>
        <taxon>Staphyliniformia</taxon>
        <taxon>Silphidae</taxon>
        <taxon>Nicrophorinae</taxon>
        <taxon>Nicrophorus</taxon>
    </lineage>
</organism>
<evidence type="ECO:0000256" key="1">
    <source>
        <dbReference type="ARBA" id="ARBA00023125"/>
    </source>
</evidence>
<dbReference type="GeneID" id="108566450"/>
<dbReference type="SMART" id="SM00398">
    <property type="entry name" value="HMG"/>
    <property type="match status" value="1"/>
</dbReference>
<dbReference type="InterPro" id="IPR036236">
    <property type="entry name" value="Znf_C2H2_sf"/>
</dbReference>
<evidence type="ECO:0000256" key="5">
    <source>
        <dbReference type="SAM" id="MobiDB-lite"/>
    </source>
</evidence>
<dbReference type="PROSITE" id="PS00028">
    <property type="entry name" value="ZINC_FINGER_C2H2_1"/>
    <property type="match status" value="1"/>
</dbReference>
<evidence type="ECO:0000256" key="2">
    <source>
        <dbReference type="ARBA" id="ARBA00023242"/>
    </source>
</evidence>
<dbReference type="InterPro" id="IPR051965">
    <property type="entry name" value="ChromReg_NeuronalGeneExpr"/>
</dbReference>
<dbReference type="InterPro" id="IPR013087">
    <property type="entry name" value="Znf_C2H2_type"/>
</dbReference>
<dbReference type="PANTHER" id="PTHR46040:SF3">
    <property type="entry name" value="HIGH MOBILITY GROUP PROTEIN 2"/>
    <property type="match status" value="1"/>
</dbReference>
<dbReference type="Gene3D" id="3.30.160.60">
    <property type="entry name" value="Classic Zinc Finger"/>
    <property type="match status" value="1"/>
</dbReference>
<evidence type="ECO:0000256" key="3">
    <source>
        <dbReference type="PROSITE-ProRule" id="PRU00267"/>
    </source>
</evidence>
<dbReference type="InterPro" id="IPR009071">
    <property type="entry name" value="HMG_box_dom"/>
</dbReference>
<feature type="domain" description="HMG box" evidence="6">
    <location>
        <begin position="136"/>
        <end position="202"/>
    </location>
</feature>
<dbReference type="Proteomes" id="UP000695000">
    <property type="component" value="Unplaced"/>
</dbReference>
<protein>
    <submittedName>
        <fullName evidence="8">Uncharacterized protein LOC108566450</fullName>
    </submittedName>
</protein>
<dbReference type="Gene3D" id="1.10.30.10">
    <property type="entry name" value="High mobility group box domain"/>
    <property type="match status" value="1"/>
</dbReference>
<keyword evidence="2 3" id="KW-0539">Nucleus</keyword>
<proteinExistence type="predicted"/>
<dbReference type="PANTHER" id="PTHR46040">
    <property type="entry name" value="HIGH MOBILITY GROUP PROTEIN 2"/>
    <property type="match status" value="1"/>
</dbReference>
<accession>A0ABM1N4R6</accession>
<feature type="coiled-coil region" evidence="4">
    <location>
        <begin position="346"/>
        <end position="380"/>
    </location>
</feature>
<evidence type="ECO:0000313" key="7">
    <source>
        <dbReference type="Proteomes" id="UP000695000"/>
    </source>
</evidence>
<sequence length="401" mass="45576">MDFKSVEEANDLLSNGILVETAKGVVCMSLNDALTSDLNLSVEDLQTVAAQLLLQQETKTKKPLISVQSVQAINSSFVSSDGLGDSDGFTSESSEKLPIPPQVTIVEPQIEAKVPKKRGGWPKGRKRKPELLHLPPKAPSTGYNLYLNDQRKLFKDSPMPFHEITKLIGNKWSSLSLEEKKPYLEKAEEEKRRYREELREYRQSGAYQLYLANKRRKRAKYNVLSESDMDATDDLDEEDNEELYCRTCDQYFHNLHNKREHLQGKQHMQSVAGAIHSELGSDYETGNTSSFSTSLDESSLDATIQPKVEKSDLVVDHMANLIGALSKRETDIKTLQRSLKEKNSGNTALHQQYAQLKERETKLKKELASLKQQEKEMEAVTFNLWQVPSWFVISDNQKLPQ</sequence>
<keyword evidence="1 3" id="KW-0238">DNA-binding</keyword>
<reference evidence="8" key="1">
    <citation type="submission" date="2025-08" db="UniProtKB">
        <authorList>
            <consortium name="RefSeq"/>
        </authorList>
    </citation>
    <scope>IDENTIFICATION</scope>
    <source>
        <tissue evidence="8">Whole Larva</tissue>
    </source>
</reference>
<dbReference type="SUPFAM" id="SSF57667">
    <property type="entry name" value="beta-beta-alpha zinc fingers"/>
    <property type="match status" value="1"/>
</dbReference>
<gene>
    <name evidence="8" type="primary">LOC108566450</name>
</gene>